<feature type="region of interest" description="Disordered" evidence="1">
    <location>
        <begin position="1"/>
        <end position="44"/>
    </location>
</feature>
<dbReference type="GeneID" id="96009219"/>
<dbReference type="Gene3D" id="1.10.510.10">
    <property type="entry name" value="Transferase(Phosphotransferase) domain 1"/>
    <property type="match status" value="1"/>
</dbReference>
<dbReference type="EMBL" id="JAAQHG020000033">
    <property type="protein sequence ID" value="KAL1583652.1"/>
    <property type="molecule type" value="Genomic_DNA"/>
</dbReference>
<name>A0AB34KI23_9PEZI</name>
<accession>A0AB34KI23</accession>
<dbReference type="InterPro" id="IPR011009">
    <property type="entry name" value="Kinase-like_dom_sf"/>
</dbReference>
<dbReference type="AlphaFoldDB" id="A0AB34KI23"/>
<sequence length="334" mass="37227">MSAIDTPFKRHSRAQGVTLNDPIRSKPSTSLELKPPSSTLSREGALRRSRLLNVRQTPSWIQSKGETVVLSEVSASGKSSEKAERSTTPPLRVETIAIPRSNWVNFVKLGTLVQGGRELLICCSRHDQQLFMLKNVTSDKNSHIEKTGMLQHRHIALSSFSIETESISYIAFQFTRHTLEELLHIHVTMDEHHIRAMALPVFQAIKYLHEKKLLHGSVNAQSIRICSRSGTVVLGDCDGCEEVAKPTGTDLEGLGIAILNCMEGTLSDLTATRVKECRASNKVFGLSSPEKWSEHKQLVDFVDDIFSAQRKPVVKFMKPVGDLRSSEPSEIIKY</sequence>
<reference evidence="3 4" key="1">
    <citation type="journal article" date="2020" name="Microbiol. Resour. Announc.">
        <title>Draft Genome Sequence of a Cladosporium Species Isolated from the Mesophotic Ascidian Didemnum maculosum.</title>
        <authorList>
            <person name="Gioti A."/>
            <person name="Siaperas R."/>
            <person name="Nikolaivits E."/>
            <person name="Le Goff G."/>
            <person name="Ouazzani J."/>
            <person name="Kotoulas G."/>
            <person name="Topakas E."/>
        </authorList>
    </citation>
    <scope>NUCLEOTIDE SEQUENCE [LARGE SCALE GENOMIC DNA]</scope>
    <source>
        <strain evidence="3 4">TM138-S3</strain>
    </source>
</reference>
<evidence type="ECO:0000259" key="2">
    <source>
        <dbReference type="PROSITE" id="PS50011"/>
    </source>
</evidence>
<feature type="domain" description="Protein kinase" evidence="2">
    <location>
        <begin position="68"/>
        <end position="334"/>
    </location>
</feature>
<evidence type="ECO:0000313" key="3">
    <source>
        <dbReference type="EMBL" id="KAL1583652.1"/>
    </source>
</evidence>
<dbReference type="PROSITE" id="PS50011">
    <property type="entry name" value="PROTEIN_KINASE_DOM"/>
    <property type="match status" value="1"/>
</dbReference>
<dbReference type="SUPFAM" id="SSF56112">
    <property type="entry name" value="Protein kinase-like (PK-like)"/>
    <property type="match status" value="1"/>
</dbReference>
<dbReference type="InterPro" id="IPR000719">
    <property type="entry name" value="Prot_kinase_dom"/>
</dbReference>
<feature type="compositionally biased region" description="Polar residues" evidence="1">
    <location>
        <begin position="26"/>
        <end position="41"/>
    </location>
</feature>
<evidence type="ECO:0000256" key="1">
    <source>
        <dbReference type="SAM" id="MobiDB-lite"/>
    </source>
</evidence>
<organism evidence="3 4">
    <name type="scientific">Cladosporium halotolerans</name>
    <dbReference type="NCBI Taxonomy" id="1052096"/>
    <lineage>
        <taxon>Eukaryota</taxon>
        <taxon>Fungi</taxon>
        <taxon>Dikarya</taxon>
        <taxon>Ascomycota</taxon>
        <taxon>Pezizomycotina</taxon>
        <taxon>Dothideomycetes</taxon>
        <taxon>Dothideomycetidae</taxon>
        <taxon>Cladosporiales</taxon>
        <taxon>Cladosporiaceae</taxon>
        <taxon>Cladosporium</taxon>
    </lineage>
</organism>
<dbReference type="GO" id="GO:0005524">
    <property type="term" value="F:ATP binding"/>
    <property type="evidence" value="ECO:0007669"/>
    <property type="project" value="InterPro"/>
</dbReference>
<gene>
    <name evidence="3" type="ORF">WHR41_07777</name>
</gene>
<dbReference type="RefSeq" id="XP_069226759.1">
    <property type="nucleotide sequence ID" value="XM_069376381.1"/>
</dbReference>
<dbReference type="GO" id="GO:0004672">
    <property type="term" value="F:protein kinase activity"/>
    <property type="evidence" value="ECO:0007669"/>
    <property type="project" value="InterPro"/>
</dbReference>
<comment type="caution">
    <text evidence="3">The sequence shown here is derived from an EMBL/GenBank/DDBJ whole genome shotgun (WGS) entry which is preliminary data.</text>
</comment>
<keyword evidence="4" id="KW-1185">Reference proteome</keyword>
<evidence type="ECO:0000313" key="4">
    <source>
        <dbReference type="Proteomes" id="UP000803884"/>
    </source>
</evidence>
<proteinExistence type="predicted"/>
<protein>
    <recommendedName>
        <fullName evidence="2">Protein kinase domain-containing protein</fullName>
    </recommendedName>
</protein>
<dbReference type="Proteomes" id="UP000803884">
    <property type="component" value="Unassembled WGS sequence"/>
</dbReference>